<dbReference type="RefSeq" id="WP_163733853.1">
    <property type="nucleotide sequence ID" value="NZ_JAAGOA010000003.1"/>
</dbReference>
<dbReference type="InterPro" id="IPR029044">
    <property type="entry name" value="Nucleotide-diphossugar_trans"/>
</dbReference>
<dbReference type="InterPro" id="IPR001173">
    <property type="entry name" value="Glyco_trans_2-like"/>
</dbReference>
<protein>
    <submittedName>
        <fullName evidence="2">Glycosyltransferase</fullName>
    </submittedName>
</protein>
<sequence>MTPVDRPRVTVGLPVYNGARFLRETLDSLLAQTFEDFELIICDNASTDDTPQICKEYAAKDSRIRYERQSENVGAAANYNRTFELGTGEFFKWSAHDDLCRPRFLEECMAAFDEAGGNTPAVVHPKAVLIDESGELIRADTDELALDAEDPVTRFRHVIRNVRAANTVFGLFPRNVLEKTQLIAPHEASDWILLAEIALNGPIVCLDDVLFERRIHDDASLRAIKLRGGGRRETVAWWDTRRVRLRTLVPFDVRTSYALFRAAARAPLGRRQRVRAWMVVPRVYWTRLIRFHGGRLKRRLRGESLNSPAVISGES</sequence>
<name>A0A6L9S340_9ACTN</name>
<feature type="domain" description="Glycosyltransferase 2-like" evidence="1">
    <location>
        <begin position="11"/>
        <end position="116"/>
    </location>
</feature>
<dbReference type="GO" id="GO:0016740">
    <property type="term" value="F:transferase activity"/>
    <property type="evidence" value="ECO:0007669"/>
    <property type="project" value="UniProtKB-KW"/>
</dbReference>
<dbReference type="SUPFAM" id="SSF53448">
    <property type="entry name" value="Nucleotide-diphospho-sugar transferases"/>
    <property type="match status" value="1"/>
</dbReference>
<dbReference type="Pfam" id="PF00535">
    <property type="entry name" value="Glycos_transf_2"/>
    <property type="match status" value="1"/>
</dbReference>
<dbReference type="InterPro" id="IPR050834">
    <property type="entry name" value="Glycosyltransf_2"/>
</dbReference>
<dbReference type="AlphaFoldDB" id="A0A6L9S340"/>
<dbReference type="Gene3D" id="3.90.550.10">
    <property type="entry name" value="Spore Coat Polysaccharide Biosynthesis Protein SpsA, Chain A"/>
    <property type="match status" value="1"/>
</dbReference>
<evidence type="ECO:0000259" key="1">
    <source>
        <dbReference type="Pfam" id="PF00535"/>
    </source>
</evidence>
<keyword evidence="2" id="KW-0808">Transferase</keyword>
<dbReference type="Proteomes" id="UP000475214">
    <property type="component" value="Unassembled WGS sequence"/>
</dbReference>
<proteinExistence type="predicted"/>
<organism evidence="2 3">
    <name type="scientific">Phytoactinopolyspora halotolerans</name>
    <dbReference type="NCBI Taxonomy" id="1981512"/>
    <lineage>
        <taxon>Bacteria</taxon>
        <taxon>Bacillati</taxon>
        <taxon>Actinomycetota</taxon>
        <taxon>Actinomycetes</taxon>
        <taxon>Jiangellales</taxon>
        <taxon>Jiangellaceae</taxon>
        <taxon>Phytoactinopolyspora</taxon>
    </lineage>
</organism>
<evidence type="ECO:0000313" key="3">
    <source>
        <dbReference type="Proteomes" id="UP000475214"/>
    </source>
</evidence>
<accession>A0A6L9S340</accession>
<keyword evidence="3" id="KW-1185">Reference proteome</keyword>
<dbReference type="PANTHER" id="PTHR43685">
    <property type="entry name" value="GLYCOSYLTRANSFERASE"/>
    <property type="match status" value="1"/>
</dbReference>
<dbReference type="PANTHER" id="PTHR43685:SF2">
    <property type="entry name" value="GLYCOSYLTRANSFERASE 2-LIKE DOMAIN-CONTAINING PROTEIN"/>
    <property type="match status" value="1"/>
</dbReference>
<comment type="caution">
    <text evidence="2">The sequence shown here is derived from an EMBL/GenBank/DDBJ whole genome shotgun (WGS) entry which is preliminary data.</text>
</comment>
<evidence type="ECO:0000313" key="2">
    <source>
        <dbReference type="EMBL" id="NED99615.1"/>
    </source>
</evidence>
<reference evidence="2 3" key="1">
    <citation type="submission" date="2020-02" db="EMBL/GenBank/DDBJ databases">
        <authorList>
            <person name="Li X.-J."/>
            <person name="Han X.-M."/>
        </authorList>
    </citation>
    <scope>NUCLEOTIDE SEQUENCE [LARGE SCALE GENOMIC DNA]</scope>
    <source>
        <strain evidence="2 3">CCTCC AB 2017055</strain>
    </source>
</reference>
<dbReference type="EMBL" id="JAAGOA010000003">
    <property type="protein sequence ID" value="NED99615.1"/>
    <property type="molecule type" value="Genomic_DNA"/>
</dbReference>
<gene>
    <name evidence="2" type="ORF">G1H10_05490</name>
</gene>